<evidence type="ECO:0000313" key="4">
    <source>
        <dbReference type="EMBL" id="WSB09212.1"/>
    </source>
</evidence>
<feature type="compositionally biased region" description="Polar residues" evidence="1">
    <location>
        <begin position="31"/>
        <end position="53"/>
    </location>
</feature>
<feature type="chain" id="PRO_5047196055" description="AMIN-like domain-containing protein" evidence="2">
    <location>
        <begin position="22"/>
        <end position="193"/>
    </location>
</feature>
<dbReference type="Pfam" id="PF24837">
    <property type="entry name" value="AMIN-like"/>
    <property type="match status" value="1"/>
</dbReference>
<keyword evidence="2" id="KW-0732">Signal</keyword>
<name>A0ABZ1EYN1_9ACTN</name>
<evidence type="ECO:0000256" key="1">
    <source>
        <dbReference type="SAM" id="MobiDB-lite"/>
    </source>
</evidence>
<dbReference type="EMBL" id="CP109083">
    <property type="protein sequence ID" value="WSB09212.1"/>
    <property type="molecule type" value="Genomic_DNA"/>
</dbReference>
<evidence type="ECO:0000259" key="3">
    <source>
        <dbReference type="Pfam" id="PF24837"/>
    </source>
</evidence>
<evidence type="ECO:0000313" key="5">
    <source>
        <dbReference type="Proteomes" id="UP001356428"/>
    </source>
</evidence>
<dbReference type="InterPro" id="IPR056303">
    <property type="entry name" value="AMIN-like"/>
</dbReference>
<dbReference type="Proteomes" id="UP001356428">
    <property type="component" value="Chromosome"/>
</dbReference>
<keyword evidence="5" id="KW-1185">Reference proteome</keyword>
<proteinExistence type="predicted"/>
<feature type="region of interest" description="Disordered" evidence="1">
    <location>
        <begin position="26"/>
        <end position="89"/>
    </location>
</feature>
<feature type="signal peptide" evidence="2">
    <location>
        <begin position="1"/>
        <end position="21"/>
    </location>
</feature>
<reference evidence="4 5" key="1">
    <citation type="submission" date="2022-10" db="EMBL/GenBank/DDBJ databases">
        <title>The complete genomes of actinobacterial strains from the NBC collection.</title>
        <authorList>
            <person name="Joergensen T.S."/>
            <person name="Alvarez Arevalo M."/>
            <person name="Sterndorff E.B."/>
            <person name="Faurdal D."/>
            <person name="Vuksanovic O."/>
            <person name="Mourched A.-S."/>
            <person name="Charusanti P."/>
            <person name="Shaw S."/>
            <person name="Blin K."/>
            <person name="Weber T."/>
        </authorList>
    </citation>
    <scope>NUCLEOTIDE SEQUENCE [LARGE SCALE GENOMIC DNA]</scope>
    <source>
        <strain evidence="4 5">NBC 01792</strain>
    </source>
</reference>
<accession>A0ABZ1EYN1</accession>
<protein>
    <recommendedName>
        <fullName evidence="3">AMIN-like domain-containing protein</fullName>
    </recommendedName>
</protein>
<dbReference type="PROSITE" id="PS51257">
    <property type="entry name" value="PROKAR_LIPOPROTEIN"/>
    <property type="match status" value="1"/>
</dbReference>
<organism evidence="4 5">
    <name type="scientific">Streptomyces cyaneofuscatus</name>
    <dbReference type="NCBI Taxonomy" id="66883"/>
    <lineage>
        <taxon>Bacteria</taxon>
        <taxon>Bacillati</taxon>
        <taxon>Actinomycetota</taxon>
        <taxon>Actinomycetes</taxon>
        <taxon>Kitasatosporales</taxon>
        <taxon>Streptomycetaceae</taxon>
        <taxon>Streptomyces</taxon>
    </lineage>
</organism>
<dbReference type="RefSeq" id="WP_326704501.1">
    <property type="nucleotide sequence ID" value="NZ_CP108861.1"/>
</dbReference>
<feature type="domain" description="AMIN-like" evidence="3">
    <location>
        <begin position="76"/>
        <end position="169"/>
    </location>
</feature>
<gene>
    <name evidence="4" type="ORF">OG849_19215</name>
</gene>
<evidence type="ECO:0000256" key="2">
    <source>
        <dbReference type="SAM" id="SignalP"/>
    </source>
</evidence>
<sequence>MRARRVAGWSNVALASAVVMALTACGGGESEGSNETRSESVAATPSLAPSKTPQAEVSSPSEEREEEGEQAAQPPKVTEVEVTDTAQGDRVTFTFNAAAPEYLDSYEKELNGPEGRPIEIEGDKFLRVAFIAVDPESHFSPPSPNERVPEVRHLMNFEGEMSVGIGIVAPDGAADPAYDITTKGTQVFIDIKE</sequence>